<keyword evidence="4" id="KW-1185">Reference proteome</keyword>
<evidence type="ECO:0000256" key="1">
    <source>
        <dbReference type="ARBA" id="ARBA00010759"/>
    </source>
</evidence>
<dbReference type="AlphaFoldDB" id="A0A1H2URM1"/>
<dbReference type="SUPFAM" id="SSF56420">
    <property type="entry name" value="Peptide deformylase"/>
    <property type="match status" value="1"/>
</dbReference>
<feature type="binding site" evidence="2">
    <location>
        <position position="134"/>
    </location>
    <ligand>
        <name>Fe cation</name>
        <dbReference type="ChEBI" id="CHEBI:24875"/>
    </ligand>
</feature>
<comment type="function">
    <text evidence="2">Removes the formyl group from the N-terminal Met of newly synthesized proteins. Requires at least a dipeptide for an efficient rate of reaction. N-terminal L-methionine is a prerequisite for activity but the enzyme has broad specificity at other positions.</text>
</comment>
<reference evidence="4" key="1">
    <citation type="submission" date="2016-10" db="EMBL/GenBank/DDBJ databases">
        <authorList>
            <person name="Varghese N."/>
            <person name="Submissions S."/>
        </authorList>
    </citation>
    <scope>NUCLEOTIDE SEQUENCE [LARGE SCALE GENOMIC DNA]</scope>
    <source>
        <strain evidence="4">DSM 26922</strain>
    </source>
</reference>
<dbReference type="GO" id="GO:0042586">
    <property type="term" value="F:peptide deformylase activity"/>
    <property type="evidence" value="ECO:0007669"/>
    <property type="project" value="UniProtKB-UniRule"/>
</dbReference>
<evidence type="ECO:0000256" key="2">
    <source>
        <dbReference type="HAMAP-Rule" id="MF_00163"/>
    </source>
</evidence>
<gene>
    <name evidence="2" type="primary">def</name>
    <name evidence="3" type="ORF">SAMN04488001_1263</name>
</gene>
<dbReference type="NCBIfam" id="TIGR00079">
    <property type="entry name" value="pept_deformyl"/>
    <property type="match status" value="1"/>
</dbReference>
<dbReference type="RefSeq" id="WP_244508557.1">
    <property type="nucleotide sequence ID" value="NZ_FNOI01000002.1"/>
</dbReference>
<dbReference type="EC" id="3.5.1.88" evidence="2"/>
<evidence type="ECO:0000313" key="3">
    <source>
        <dbReference type="EMBL" id="SDW58776.1"/>
    </source>
</evidence>
<keyword evidence="2" id="KW-0378">Hydrolase</keyword>
<protein>
    <recommendedName>
        <fullName evidence="2">Peptide deformylase</fullName>
        <shortName evidence="2">PDF</shortName>
        <ecNumber evidence="2">3.5.1.88</ecNumber>
    </recommendedName>
    <alternativeName>
        <fullName evidence="2">Polypeptide deformylase</fullName>
    </alternativeName>
</protein>
<feature type="binding site" evidence="2">
    <location>
        <position position="92"/>
    </location>
    <ligand>
        <name>Fe cation</name>
        <dbReference type="ChEBI" id="CHEBI:24875"/>
    </ligand>
</feature>
<dbReference type="Pfam" id="PF01327">
    <property type="entry name" value="Pep_deformylase"/>
    <property type="match status" value="1"/>
</dbReference>
<dbReference type="GO" id="GO:0006412">
    <property type="term" value="P:translation"/>
    <property type="evidence" value="ECO:0007669"/>
    <property type="project" value="UniProtKB-UniRule"/>
</dbReference>
<organism evidence="3 4">
    <name type="scientific">Litoreibacter albidus</name>
    <dbReference type="NCBI Taxonomy" id="670155"/>
    <lineage>
        <taxon>Bacteria</taxon>
        <taxon>Pseudomonadati</taxon>
        <taxon>Pseudomonadota</taxon>
        <taxon>Alphaproteobacteria</taxon>
        <taxon>Rhodobacterales</taxon>
        <taxon>Roseobacteraceae</taxon>
        <taxon>Litoreibacter</taxon>
    </lineage>
</organism>
<sequence length="151" mass="16965">MGLSIVQHPDPVLRQLCQPVLDVAQTRNLIADMFDAMYAATGRGLAAPQVGQAIRLFVMDCTWKEGTRSPVVMINPEYLSRSAKLQRNEEGCLSIADHPVWVERPERVEVMWIDETGAQKRGAFEGFEAACIQHEMDHLDGVLILDYEDQP</sequence>
<keyword evidence="2" id="KW-0648">Protein biosynthesis</keyword>
<proteinExistence type="inferred from homology"/>
<dbReference type="Gene3D" id="3.90.45.10">
    <property type="entry name" value="Peptide deformylase"/>
    <property type="match status" value="1"/>
</dbReference>
<dbReference type="CDD" id="cd00487">
    <property type="entry name" value="Pep_deformylase"/>
    <property type="match status" value="1"/>
</dbReference>
<dbReference type="HAMAP" id="MF_00163">
    <property type="entry name" value="Pep_deformylase"/>
    <property type="match status" value="1"/>
</dbReference>
<keyword evidence="2" id="KW-0408">Iron</keyword>
<dbReference type="PANTHER" id="PTHR10458">
    <property type="entry name" value="PEPTIDE DEFORMYLASE"/>
    <property type="match status" value="1"/>
</dbReference>
<dbReference type="STRING" id="670155.SAMN04488001_1263"/>
<name>A0A1H2URM1_9RHOB</name>
<dbReference type="PIRSF" id="PIRSF004749">
    <property type="entry name" value="Pep_def"/>
    <property type="match status" value="1"/>
</dbReference>
<dbReference type="Proteomes" id="UP000199441">
    <property type="component" value="Unassembled WGS sequence"/>
</dbReference>
<dbReference type="GO" id="GO:0046872">
    <property type="term" value="F:metal ion binding"/>
    <property type="evidence" value="ECO:0007669"/>
    <property type="project" value="UniProtKB-KW"/>
</dbReference>
<dbReference type="EMBL" id="FNOI01000002">
    <property type="protein sequence ID" value="SDW58776.1"/>
    <property type="molecule type" value="Genomic_DNA"/>
</dbReference>
<dbReference type="InterPro" id="IPR036821">
    <property type="entry name" value="Peptide_deformylase_sf"/>
</dbReference>
<feature type="active site" evidence="2">
    <location>
        <position position="135"/>
    </location>
</feature>
<accession>A0A1H2URM1</accession>
<dbReference type="PRINTS" id="PR01576">
    <property type="entry name" value="PDEFORMYLASE"/>
</dbReference>
<comment type="similarity">
    <text evidence="1 2">Belongs to the polypeptide deformylase family.</text>
</comment>
<comment type="catalytic activity">
    <reaction evidence="2">
        <text>N-terminal N-formyl-L-methionyl-[peptide] + H2O = N-terminal L-methionyl-[peptide] + formate</text>
        <dbReference type="Rhea" id="RHEA:24420"/>
        <dbReference type="Rhea" id="RHEA-COMP:10639"/>
        <dbReference type="Rhea" id="RHEA-COMP:10640"/>
        <dbReference type="ChEBI" id="CHEBI:15377"/>
        <dbReference type="ChEBI" id="CHEBI:15740"/>
        <dbReference type="ChEBI" id="CHEBI:49298"/>
        <dbReference type="ChEBI" id="CHEBI:64731"/>
        <dbReference type="EC" id="3.5.1.88"/>
    </reaction>
</comment>
<dbReference type="NCBIfam" id="NF001159">
    <property type="entry name" value="PRK00150.1-3"/>
    <property type="match status" value="1"/>
</dbReference>
<keyword evidence="2" id="KW-0479">Metal-binding</keyword>
<comment type="cofactor">
    <cofactor evidence="2">
        <name>Fe(2+)</name>
        <dbReference type="ChEBI" id="CHEBI:29033"/>
    </cofactor>
    <text evidence="2">Binds 1 Fe(2+) ion.</text>
</comment>
<dbReference type="InterPro" id="IPR023635">
    <property type="entry name" value="Peptide_deformylase"/>
</dbReference>
<evidence type="ECO:0000313" key="4">
    <source>
        <dbReference type="Proteomes" id="UP000199441"/>
    </source>
</evidence>
<dbReference type="PANTHER" id="PTHR10458:SF22">
    <property type="entry name" value="PEPTIDE DEFORMYLASE"/>
    <property type="match status" value="1"/>
</dbReference>
<feature type="binding site" evidence="2">
    <location>
        <position position="138"/>
    </location>
    <ligand>
        <name>Fe cation</name>
        <dbReference type="ChEBI" id="CHEBI:24875"/>
    </ligand>
</feature>